<keyword evidence="4" id="KW-0808">Transferase</keyword>
<keyword evidence="3" id="KW-0032">Aminotransferase</keyword>
<evidence type="ECO:0000256" key="5">
    <source>
        <dbReference type="ARBA" id="ARBA00031395"/>
    </source>
</evidence>
<evidence type="ECO:0000313" key="11">
    <source>
        <dbReference type="Proteomes" id="UP000276587"/>
    </source>
</evidence>
<dbReference type="Pfam" id="PF01571">
    <property type="entry name" value="GCV_T"/>
    <property type="match status" value="1"/>
</dbReference>
<dbReference type="NCBIfam" id="NF010093">
    <property type="entry name" value="PRK13579.1"/>
    <property type="match status" value="1"/>
</dbReference>
<reference evidence="10 11" key="1">
    <citation type="submission" date="2018-08" db="EMBL/GenBank/DDBJ databases">
        <title>Recombination of ecologically and evolutionarily significant loci maintains genetic cohesion in the Pseudomonas syringae species complex.</title>
        <authorList>
            <person name="Dillon M."/>
            <person name="Thakur S."/>
            <person name="Almeida R.N.D."/>
            <person name="Weir B.S."/>
            <person name="Guttman D.S."/>
        </authorList>
    </citation>
    <scope>NUCLEOTIDE SEQUENCE [LARGE SCALE GENOMIC DNA]</scope>
    <source>
        <strain evidence="10 11">ICMP 3555</strain>
    </source>
</reference>
<dbReference type="EMBL" id="RBQF01000273">
    <property type="protein sequence ID" value="RMP05232.1"/>
    <property type="molecule type" value="Genomic_DNA"/>
</dbReference>
<dbReference type="PANTHER" id="PTHR43757">
    <property type="entry name" value="AMINOMETHYLTRANSFERASE"/>
    <property type="match status" value="1"/>
</dbReference>
<organism evidence="10 11">
    <name type="scientific">Pseudomonas marginalis pv. marginalis</name>
    <dbReference type="NCBI Taxonomy" id="97473"/>
    <lineage>
        <taxon>Bacteria</taxon>
        <taxon>Pseudomonadati</taxon>
        <taxon>Pseudomonadota</taxon>
        <taxon>Gammaproteobacteria</taxon>
        <taxon>Pseudomonadales</taxon>
        <taxon>Pseudomonadaceae</taxon>
        <taxon>Pseudomonas</taxon>
    </lineage>
</organism>
<evidence type="ECO:0000256" key="1">
    <source>
        <dbReference type="ARBA" id="ARBA00008609"/>
    </source>
</evidence>
<feature type="binding site" evidence="7">
    <location>
        <position position="201"/>
    </location>
    <ligand>
        <name>substrate</name>
    </ligand>
</feature>
<dbReference type="Gene3D" id="3.30.70.1400">
    <property type="entry name" value="Aminomethyltransferase beta-barrel domains"/>
    <property type="match status" value="1"/>
</dbReference>
<dbReference type="InterPro" id="IPR027266">
    <property type="entry name" value="TrmE/GcvT-like"/>
</dbReference>
<dbReference type="Gene3D" id="2.40.30.110">
    <property type="entry name" value="Aminomethyltransferase beta-barrel domains"/>
    <property type="match status" value="1"/>
</dbReference>
<evidence type="ECO:0000256" key="7">
    <source>
        <dbReference type="PIRSR" id="PIRSR006487-1"/>
    </source>
</evidence>
<dbReference type="GO" id="GO:0006546">
    <property type="term" value="P:glycine catabolic process"/>
    <property type="evidence" value="ECO:0007669"/>
    <property type="project" value="InterPro"/>
</dbReference>
<accession>A0A3M4AEM2</accession>
<dbReference type="Gene3D" id="4.10.1250.10">
    <property type="entry name" value="Aminomethyltransferase fragment"/>
    <property type="match status" value="1"/>
</dbReference>
<dbReference type="SUPFAM" id="SSF101790">
    <property type="entry name" value="Aminomethyltransferase beta-barrel domain"/>
    <property type="match status" value="1"/>
</dbReference>
<feature type="domain" description="Aminomethyltransferase C-terminal" evidence="9">
    <location>
        <begin position="291"/>
        <end position="369"/>
    </location>
</feature>
<keyword evidence="11" id="KW-1185">Reference proteome</keyword>
<name>A0A3M4AEM2_PSEMA</name>
<dbReference type="InterPro" id="IPR029043">
    <property type="entry name" value="GcvT/YgfZ_C"/>
</dbReference>
<dbReference type="InterPro" id="IPR006223">
    <property type="entry name" value="GcvT"/>
</dbReference>
<evidence type="ECO:0000256" key="3">
    <source>
        <dbReference type="ARBA" id="ARBA00022576"/>
    </source>
</evidence>
<dbReference type="SUPFAM" id="SSF103025">
    <property type="entry name" value="Folate-binding domain"/>
    <property type="match status" value="1"/>
</dbReference>
<dbReference type="GO" id="GO:0005960">
    <property type="term" value="C:glycine cleavage complex"/>
    <property type="evidence" value="ECO:0007669"/>
    <property type="project" value="InterPro"/>
</dbReference>
<dbReference type="Pfam" id="PF08669">
    <property type="entry name" value="GCV_T_C"/>
    <property type="match status" value="1"/>
</dbReference>
<dbReference type="Gene3D" id="3.30.1360.120">
    <property type="entry name" value="Probable tRNA modification gtpase trme, domain 1"/>
    <property type="match status" value="1"/>
</dbReference>
<protein>
    <recommendedName>
        <fullName evidence="2">aminomethyltransferase</fullName>
        <ecNumber evidence="2">2.1.2.10</ecNumber>
    </recommendedName>
    <alternativeName>
        <fullName evidence="5">Glycine cleavage system T protein</fullName>
    </alternativeName>
</protein>
<dbReference type="AlphaFoldDB" id="A0A3M4AEM2"/>
<dbReference type="PIRSF" id="PIRSF006487">
    <property type="entry name" value="GcvT"/>
    <property type="match status" value="1"/>
</dbReference>
<dbReference type="NCBIfam" id="NF001567">
    <property type="entry name" value="PRK00389.1"/>
    <property type="match status" value="1"/>
</dbReference>
<dbReference type="PANTHER" id="PTHR43757:SF2">
    <property type="entry name" value="AMINOMETHYLTRANSFERASE, MITOCHONDRIAL"/>
    <property type="match status" value="1"/>
</dbReference>
<sequence length="376" mass="40379">MNMSTETLLKTPLHALHIELGARMVPFAGYDMPVQYPLGVMKEHLHTRDQAGLFDVSHMGQIRLTGANAAKALETLVPVDIIDLPVGMQRYAMFTNAQGGILDDLMVANLGNDELFLVVNAACKDQDLAHLRQHIGDQCSIEPLFEERALLALQGPAAVKVLARLAPEVTQMTFMQFASLRLLGVDCYVSRSGYTGEDGFEISVPAANAESLARSLLAETEVQAIGLGARDSLRLEAGLCLYGHDMNTDTTPIEASLLWAISKARRADGARAGGFPGADTIFTQQQAGVSRKRVGLLPQERTPVREGAEIVDADGTVIGSVCSGGFGPTLGGPLAMGYLDSAFIALDTEVSALVRGKKVPLRVSKMPFVPQRYFRG</sequence>
<feature type="domain" description="GCVT N-terminal" evidence="8">
    <location>
        <begin position="13"/>
        <end position="263"/>
    </location>
</feature>
<dbReference type="FunFam" id="3.30.70.1400:FF:000007">
    <property type="entry name" value="Glycine cleavage system aminomethyltransferase T"/>
    <property type="match status" value="1"/>
</dbReference>
<dbReference type="Proteomes" id="UP000276587">
    <property type="component" value="Unassembled WGS sequence"/>
</dbReference>
<evidence type="ECO:0000313" key="10">
    <source>
        <dbReference type="EMBL" id="RMP05232.1"/>
    </source>
</evidence>
<dbReference type="GO" id="GO:0004047">
    <property type="term" value="F:aminomethyltransferase activity"/>
    <property type="evidence" value="ECO:0007669"/>
    <property type="project" value="UniProtKB-EC"/>
</dbReference>
<evidence type="ECO:0000259" key="8">
    <source>
        <dbReference type="Pfam" id="PF01571"/>
    </source>
</evidence>
<gene>
    <name evidence="10" type="ORF">ALQ29_05057</name>
</gene>
<dbReference type="EC" id="2.1.2.10" evidence="2"/>
<evidence type="ECO:0000256" key="6">
    <source>
        <dbReference type="ARBA" id="ARBA00047665"/>
    </source>
</evidence>
<comment type="caution">
    <text evidence="10">The sequence shown here is derived from an EMBL/GenBank/DDBJ whole genome shotgun (WGS) entry which is preliminary data.</text>
</comment>
<dbReference type="InterPro" id="IPR013977">
    <property type="entry name" value="GcvT_C"/>
</dbReference>
<evidence type="ECO:0000256" key="2">
    <source>
        <dbReference type="ARBA" id="ARBA00012616"/>
    </source>
</evidence>
<dbReference type="NCBIfam" id="TIGR00528">
    <property type="entry name" value="gcvT"/>
    <property type="match status" value="1"/>
</dbReference>
<evidence type="ECO:0000259" key="9">
    <source>
        <dbReference type="Pfam" id="PF08669"/>
    </source>
</evidence>
<proteinExistence type="inferred from homology"/>
<dbReference type="GO" id="GO:0008483">
    <property type="term" value="F:transaminase activity"/>
    <property type="evidence" value="ECO:0007669"/>
    <property type="project" value="UniProtKB-KW"/>
</dbReference>
<dbReference type="InterPro" id="IPR006222">
    <property type="entry name" value="GCVT_N"/>
</dbReference>
<comment type="catalytic activity">
    <reaction evidence="6">
        <text>N(6)-[(R)-S(8)-aminomethyldihydrolipoyl]-L-lysyl-[protein] + (6S)-5,6,7,8-tetrahydrofolate = N(6)-[(R)-dihydrolipoyl]-L-lysyl-[protein] + (6R)-5,10-methylene-5,6,7,8-tetrahydrofolate + NH4(+)</text>
        <dbReference type="Rhea" id="RHEA:16945"/>
        <dbReference type="Rhea" id="RHEA-COMP:10475"/>
        <dbReference type="Rhea" id="RHEA-COMP:10492"/>
        <dbReference type="ChEBI" id="CHEBI:15636"/>
        <dbReference type="ChEBI" id="CHEBI:28938"/>
        <dbReference type="ChEBI" id="CHEBI:57453"/>
        <dbReference type="ChEBI" id="CHEBI:83100"/>
        <dbReference type="ChEBI" id="CHEBI:83143"/>
        <dbReference type="EC" id="2.1.2.10"/>
    </reaction>
</comment>
<comment type="similarity">
    <text evidence="1">Belongs to the GcvT family.</text>
</comment>
<evidence type="ECO:0000256" key="4">
    <source>
        <dbReference type="ARBA" id="ARBA00022679"/>
    </source>
</evidence>
<dbReference type="InterPro" id="IPR028896">
    <property type="entry name" value="GcvT/YgfZ/DmdA"/>
</dbReference>